<dbReference type="OrthoDB" id="1072575at2"/>
<dbReference type="Proteomes" id="UP000186917">
    <property type="component" value="Unassembled WGS sequence"/>
</dbReference>
<sequence>MNTFHKVQYNNIYNVEWKKLVNWLTPVTLRKKKLLALLYALVSPINDLHTRFITYKKNIDYRLKINYQVCFLQAALNDRFDYTGRRIQIVRSRQFDPQPLFLLPENKPMVLNARPGTGKILYTKSETGQFTADFIIKIPASLQYDLSELTAFVNSYIVQCRTFKVQTY</sequence>
<protein>
    <submittedName>
        <fullName evidence="1">Uncharacterized protein</fullName>
    </submittedName>
</protein>
<evidence type="ECO:0000313" key="1">
    <source>
        <dbReference type="EMBL" id="SIS72529.1"/>
    </source>
</evidence>
<dbReference type="EMBL" id="FTOR01000001">
    <property type="protein sequence ID" value="SIS72529.1"/>
    <property type="molecule type" value="Genomic_DNA"/>
</dbReference>
<dbReference type="AlphaFoldDB" id="A0A173MP42"/>
<dbReference type="RefSeq" id="WP_096511325.1">
    <property type="nucleotide sequence ID" value="NZ_AP017422.1"/>
</dbReference>
<dbReference type="KEGG" id="fln:FLA_5452"/>
<proteinExistence type="predicted"/>
<reference evidence="2" key="1">
    <citation type="submission" date="2017-01" db="EMBL/GenBank/DDBJ databases">
        <authorList>
            <person name="Varghese N."/>
            <person name="Submissions S."/>
        </authorList>
    </citation>
    <scope>NUCLEOTIDE SEQUENCE [LARGE SCALE GENOMIC DNA]</scope>
    <source>
        <strain evidence="2">DSM 21054</strain>
    </source>
</reference>
<name>A0A173MP42_9BACT</name>
<gene>
    <name evidence="1" type="ORF">SAMN05421788_101840</name>
</gene>
<organism evidence="1 2">
    <name type="scientific">Filimonas lacunae</name>
    <dbReference type="NCBI Taxonomy" id="477680"/>
    <lineage>
        <taxon>Bacteria</taxon>
        <taxon>Pseudomonadati</taxon>
        <taxon>Bacteroidota</taxon>
        <taxon>Chitinophagia</taxon>
        <taxon>Chitinophagales</taxon>
        <taxon>Chitinophagaceae</taxon>
        <taxon>Filimonas</taxon>
    </lineage>
</organism>
<evidence type="ECO:0000313" key="2">
    <source>
        <dbReference type="Proteomes" id="UP000186917"/>
    </source>
</evidence>
<accession>A0A173MP42</accession>
<dbReference type="STRING" id="477680.SAMN05421788_101840"/>
<keyword evidence="2" id="KW-1185">Reference proteome</keyword>